<dbReference type="EC" id="5.3.1.23" evidence="4"/>
<evidence type="ECO:0000313" key="5">
    <source>
        <dbReference type="EMBL" id="KAH3674585.1"/>
    </source>
</evidence>
<dbReference type="Proteomes" id="UP000769528">
    <property type="component" value="Unassembled WGS sequence"/>
</dbReference>
<accession>A0A9P8TDK4</accession>
<dbReference type="Gene3D" id="1.20.120.420">
    <property type="entry name" value="translation initiation factor eif-2b, domain 1"/>
    <property type="match status" value="1"/>
</dbReference>
<dbReference type="InterPro" id="IPR011559">
    <property type="entry name" value="Initiation_fac_2B_a/b/d"/>
</dbReference>
<dbReference type="InterPro" id="IPR005251">
    <property type="entry name" value="IF-M1Pi"/>
</dbReference>
<keyword evidence="2 4" id="KW-0486">Methionine biosynthesis</keyword>
<dbReference type="GO" id="GO:0005737">
    <property type="term" value="C:cytoplasm"/>
    <property type="evidence" value="ECO:0007669"/>
    <property type="project" value="UniProtKB-SubCell"/>
</dbReference>
<protein>
    <recommendedName>
        <fullName evidence="4">Methylthioribose-1-phosphate isomerase</fullName>
        <shortName evidence="4">M1Pi</shortName>
        <shortName evidence="4">MTR-1-P isomerase</shortName>
        <ecNumber evidence="4">5.3.1.23</ecNumber>
    </recommendedName>
    <alternativeName>
        <fullName evidence="4">S-methyl-5-thioribose-1-phosphate isomerase</fullName>
    </alternativeName>
    <alternativeName>
        <fullName evidence="4">Translation initiation factor eIF-2B subunit alpha/beta/delta-like protein</fullName>
    </alternativeName>
</protein>
<sequence>MSLQAIRFTRSEPYQLRILDQLLLPYTEKYIEINTTVDAYNAIKKMQVRGAPAIAIVGAISVIVEVSHYLNGKFKDQSFYDLINIDNFKRQLIKRLNFLITSRPTAVNLSNAINELIGIINNSSVQSIDELFPIIFEFGTELYDNDFKNNFKLGENGKDWILNDLRNQGFNGDFSVLTICNTGSLATSGYGTALGVVRSLWNHSKSLIEDNNNNDGDDHDENQLPPNKRAKLDTIKFSRVYPLETRPYNQGARLTAYELVYEKIPSTLITDSMVTYLTSTLKNSSSPIKVCVVGADRIVKNGDTANKIGTYQLALICKQFGIKFLVVAPKTTIDLQTLNGDGIIVEQRPSIELQNVSGGIINNQTNQVIRDEETGFAINGKVGVAAPGIEVWNPSFDITPHDLIDGIVTEDGVIVKDSNGEFDLESLFK</sequence>
<comment type="function">
    <text evidence="4">Catalyzes the interconversion of methylthioribose-1-phosphate (MTR-1-P) into methylthioribulose-1-phosphate (MTRu-1-P).</text>
</comment>
<organism evidence="5 6">
    <name type="scientific">Wickerhamomyces mucosus</name>
    <dbReference type="NCBI Taxonomy" id="1378264"/>
    <lineage>
        <taxon>Eukaryota</taxon>
        <taxon>Fungi</taxon>
        <taxon>Dikarya</taxon>
        <taxon>Ascomycota</taxon>
        <taxon>Saccharomycotina</taxon>
        <taxon>Saccharomycetes</taxon>
        <taxon>Phaffomycetales</taxon>
        <taxon>Wickerhamomycetaceae</taxon>
        <taxon>Wickerhamomyces</taxon>
    </lineage>
</organism>
<keyword evidence="3 4" id="KW-0413">Isomerase</keyword>
<reference evidence="5" key="2">
    <citation type="submission" date="2021-01" db="EMBL/GenBank/DDBJ databases">
        <authorList>
            <person name="Schikora-Tamarit M.A."/>
        </authorList>
    </citation>
    <scope>NUCLEOTIDE SEQUENCE</scope>
    <source>
        <strain evidence="5">CBS6341</strain>
    </source>
</reference>
<gene>
    <name evidence="4" type="primary">MRI1</name>
    <name evidence="5" type="ORF">WICMUC_003131</name>
</gene>
<comment type="subcellular location">
    <subcellularLocation>
        <location evidence="4">Cytoplasm</location>
    </subcellularLocation>
    <subcellularLocation>
        <location evidence="4">Nucleus</location>
    </subcellularLocation>
</comment>
<reference evidence="5" key="1">
    <citation type="journal article" date="2021" name="Open Biol.">
        <title>Shared evolutionary footprints suggest mitochondrial oxidative damage underlies multiple complex I losses in fungi.</title>
        <authorList>
            <person name="Schikora-Tamarit M.A."/>
            <person name="Marcet-Houben M."/>
            <person name="Nosek J."/>
            <person name="Gabaldon T."/>
        </authorList>
    </citation>
    <scope>NUCLEOTIDE SEQUENCE</scope>
    <source>
        <strain evidence="5">CBS6341</strain>
    </source>
</reference>
<dbReference type="InterPro" id="IPR027363">
    <property type="entry name" value="M1Pi_N"/>
</dbReference>
<evidence type="ECO:0000256" key="4">
    <source>
        <dbReference type="HAMAP-Rule" id="MF_03119"/>
    </source>
</evidence>
<feature type="site" description="Transition state stabilizer" evidence="4">
    <location>
        <position position="180"/>
    </location>
</feature>
<comment type="caution">
    <text evidence="5">The sequence shown here is derived from an EMBL/GenBank/DDBJ whole genome shotgun (WGS) entry which is preliminary data.</text>
</comment>
<dbReference type="InterPro" id="IPR000649">
    <property type="entry name" value="IF-2B-related"/>
</dbReference>
<dbReference type="NCBIfam" id="TIGR00524">
    <property type="entry name" value="eIF-2B_rel"/>
    <property type="match status" value="1"/>
</dbReference>
<name>A0A9P8TDK4_9ASCO</name>
<keyword evidence="4" id="KW-0963">Cytoplasm</keyword>
<keyword evidence="6" id="KW-1185">Reference proteome</keyword>
<evidence type="ECO:0000313" key="6">
    <source>
        <dbReference type="Proteomes" id="UP000769528"/>
    </source>
</evidence>
<proteinExistence type="inferred from homology"/>
<dbReference type="PANTHER" id="PTHR43475">
    <property type="entry name" value="METHYLTHIORIBOSE-1-PHOSPHATE ISOMERASE"/>
    <property type="match status" value="1"/>
</dbReference>
<dbReference type="SUPFAM" id="SSF100950">
    <property type="entry name" value="NagB/RpiA/CoA transferase-like"/>
    <property type="match status" value="1"/>
</dbReference>
<dbReference type="GO" id="GO:0019509">
    <property type="term" value="P:L-methionine salvage from methylthioadenosine"/>
    <property type="evidence" value="ECO:0007669"/>
    <property type="project" value="UniProtKB-UniRule"/>
</dbReference>
<dbReference type="EMBL" id="JAEUBF010000845">
    <property type="protein sequence ID" value="KAH3674585.1"/>
    <property type="molecule type" value="Genomic_DNA"/>
</dbReference>
<dbReference type="InterPro" id="IPR042529">
    <property type="entry name" value="IF_2B-like_C"/>
</dbReference>
<dbReference type="InterPro" id="IPR037171">
    <property type="entry name" value="NagB/RpiA_transferase-like"/>
</dbReference>
<dbReference type="Gene3D" id="3.40.50.10470">
    <property type="entry name" value="Translation initiation factor eif-2b, domain 2"/>
    <property type="match status" value="1"/>
</dbReference>
<dbReference type="FunFam" id="1.20.120.420:FF:000003">
    <property type="entry name" value="Methylthioribose-1-phosphate isomerase"/>
    <property type="match status" value="1"/>
</dbReference>
<comment type="pathway">
    <text evidence="4">Amino-acid biosynthesis; L-methionine biosynthesis via salvage pathway; L-methionine from S-methyl-5-thio-alpha-D-ribose 1-phosphate: step 1/6.</text>
</comment>
<dbReference type="OrthoDB" id="2461at2759"/>
<keyword evidence="1 4" id="KW-0028">Amino-acid biosynthesis</keyword>
<feature type="active site" description="Proton donor" evidence="4">
    <location>
        <position position="296"/>
    </location>
</feature>
<dbReference type="GO" id="GO:0005634">
    <property type="term" value="C:nucleus"/>
    <property type="evidence" value="ECO:0007669"/>
    <property type="project" value="UniProtKB-SubCell"/>
</dbReference>
<evidence type="ECO:0000256" key="3">
    <source>
        <dbReference type="ARBA" id="ARBA00023235"/>
    </source>
</evidence>
<dbReference type="PANTHER" id="PTHR43475:SF1">
    <property type="entry name" value="METHYLTHIORIBOSE-1-PHOSPHATE ISOMERASE"/>
    <property type="match status" value="1"/>
</dbReference>
<comment type="similarity">
    <text evidence="4">Belongs to the eIF-2B alpha/beta/delta subunits family. MtnA subfamily.</text>
</comment>
<dbReference type="AlphaFoldDB" id="A0A9P8TDK4"/>
<dbReference type="GO" id="GO:0046523">
    <property type="term" value="F:S-methyl-5-thioribose-1-phosphate isomerase activity"/>
    <property type="evidence" value="ECO:0007669"/>
    <property type="project" value="UniProtKB-UniRule"/>
</dbReference>
<dbReference type="HAMAP" id="MF_01678">
    <property type="entry name" value="Salvage_MtnA"/>
    <property type="match status" value="1"/>
</dbReference>
<evidence type="ECO:0000256" key="2">
    <source>
        <dbReference type="ARBA" id="ARBA00023167"/>
    </source>
</evidence>
<dbReference type="Pfam" id="PF01008">
    <property type="entry name" value="IF-2B"/>
    <property type="match status" value="1"/>
</dbReference>
<evidence type="ECO:0000256" key="1">
    <source>
        <dbReference type="ARBA" id="ARBA00022605"/>
    </source>
</evidence>
<keyword evidence="4" id="KW-0539">Nucleus</keyword>
<comment type="catalytic activity">
    <reaction evidence="4">
        <text>5-(methylsulfanyl)-alpha-D-ribose 1-phosphate = 5-(methylsulfanyl)-D-ribulose 1-phosphate</text>
        <dbReference type="Rhea" id="RHEA:19989"/>
        <dbReference type="ChEBI" id="CHEBI:58533"/>
        <dbReference type="ChEBI" id="CHEBI:58548"/>
        <dbReference type="EC" id="5.3.1.23"/>
    </reaction>
</comment>